<dbReference type="GO" id="GO:0009098">
    <property type="term" value="P:L-leucine biosynthetic process"/>
    <property type="evidence" value="ECO:0007669"/>
    <property type="project" value="TreeGrafter"/>
</dbReference>
<gene>
    <name evidence="3" type="ORF">GOZ95_00120</name>
</gene>
<proteinExistence type="predicted"/>
<dbReference type="PROSITE" id="PS50991">
    <property type="entry name" value="PYR_CT"/>
    <property type="match status" value="1"/>
</dbReference>
<dbReference type="AlphaFoldDB" id="A0AAE4W9E2"/>
<protein>
    <submittedName>
        <fullName evidence="3">Isopropylmalate synthase</fullName>
    </submittedName>
</protein>
<evidence type="ECO:0000259" key="2">
    <source>
        <dbReference type="PROSITE" id="PS50991"/>
    </source>
</evidence>
<evidence type="ECO:0000256" key="1">
    <source>
        <dbReference type="ARBA" id="ARBA00023211"/>
    </source>
</evidence>
<reference evidence="3 4" key="1">
    <citation type="submission" date="2019-12" db="EMBL/GenBank/DDBJ databases">
        <title>Whole-genome sequencing of Allorhizobium vitis.</title>
        <authorList>
            <person name="Gan H.M."/>
            <person name="Szegedi E."/>
            <person name="Burr T."/>
            <person name="Savka M.A."/>
        </authorList>
    </citation>
    <scope>NUCLEOTIDE SEQUENCE [LARGE SCALE GENOMIC DNA]</scope>
    <source>
        <strain evidence="3 4">CG989</strain>
    </source>
</reference>
<dbReference type="InterPro" id="IPR000891">
    <property type="entry name" value="PYR_CT"/>
</dbReference>
<sequence>MVMKFPAGHKTRLSGFSIDGVLDETLREGSERCMFSVSTEEKLPLIRSILKTGVKDIIFGSGPDDPADMATILERLEAEDALDGQKFSFILLLNCFQPLMQQFAEFPASLRKHVTISFGMITHDTQNRLFERTVDQFRALGFNSFRVSLLNNFSSEIDEKTYAGITAQIDRSRNVGIETIRINDSLGTIYPEAMAVLAANLRHDYPVSDFCLHAHNDLGFGLQNTLVSLYNGFNMVEGGFAEFGNRSGLPAIELLDKIFAEKDILVKSGALNTKAIMETSRLAERTFLALPDLFRPVSGLITDCENMGVTNIPDYLGASSASRYFLNRIGLHEPTLTKILNDLGVHDEKELAARALEFADFLGNKMHETTVRKTFEYRSLCRMIESFYNDDVLFTDRVYTLARDYLNTGLSRSQAA</sequence>
<dbReference type="EMBL" id="WPHM01000001">
    <property type="protein sequence ID" value="MUZ55858.1"/>
    <property type="molecule type" value="Genomic_DNA"/>
</dbReference>
<evidence type="ECO:0000313" key="4">
    <source>
        <dbReference type="Proteomes" id="UP000436692"/>
    </source>
</evidence>
<dbReference type="Gene3D" id="3.20.20.70">
    <property type="entry name" value="Aldolase class I"/>
    <property type="match status" value="1"/>
</dbReference>
<dbReference type="RefSeq" id="WP_156550968.1">
    <property type="nucleotide sequence ID" value="NZ_WPHM01000001.1"/>
</dbReference>
<dbReference type="PANTHER" id="PTHR10277:SF9">
    <property type="entry name" value="2-ISOPROPYLMALATE SYNTHASE 1, CHLOROPLASTIC-RELATED"/>
    <property type="match status" value="1"/>
</dbReference>
<accession>A0AAE4W9E2</accession>
<dbReference type="PANTHER" id="PTHR10277">
    <property type="entry name" value="HOMOCITRATE SYNTHASE-RELATED"/>
    <property type="match status" value="1"/>
</dbReference>
<name>A0AAE4W9E2_AGRVI</name>
<feature type="domain" description="Pyruvate carboxyltransferase" evidence="2">
    <location>
        <begin position="19"/>
        <end position="277"/>
    </location>
</feature>
<evidence type="ECO:0000313" key="3">
    <source>
        <dbReference type="EMBL" id="MUZ55858.1"/>
    </source>
</evidence>
<keyword evidence="1" id="KW-0464">Manganese</keyword>
<comment type="caution">
    <text evidence="3">The sequence shown here is derived from an EMBL/GenBank/DDBJ whole genome shotgun (WGS) entry which is preliminary data.</text>
</comment>
<dbReference type="InterPro" id="IPR050073">
    <property type="entry name" value="2-IPM_HCS-like"/>
</dbReference>
<organism evidence="3 4">
    <name type="scientific">Agrobacterium vitis</name>
    <name type="common">Rhizobium vitis</name>
    <dbReference type="NCBI Taxonomy" id="373"/>
    <lineage>
        <taxon>Bacteria</taxon>
        <taxon>Pseudomonadati</taxon>
        <taxon>Pseudomonadota</taxon>
        <taxon>Alphaproteobacteria</taxon>
        <taxon>Hyphomicrobiales</taxon>
        <taxon>Rhizobiaceae</taxon>
        <taxon>Rhizobium/Agrobacterium group</taxon>
        <taxon>Agrobacterium</taxon>
    </lineage>
</organism>
<dbReference type="InterPro" id="IPR013785">
    <property type="entry name" value="Aldolase_TIM"/>
</dbReference>
<dbReference type="Proteomes" id="UP000436692">
    <property type="component" value="Unassembled WGS sequence"/>
</dbReference>
<dbReference type="Pfam" id="PF00682">
    <property type="entry name" value="HMGL-like"/>
    <property type="match status" value="1"/>
</dbReference>
<dbReference type="SUPFAM" id="SSF51569">
    <property type="entry name" value="Aldolase"/>
    <property type="match status" value="1"/>
</dbReference>
<dbReference type="GO" id="GO:0003852">
    <property type="term" value="F:2-isopropylmalate synthase activity"/>
    <property type="evidence" value="ECO:0007669"/>
    <property type="project" value="TreeGrafter"/>
</dbReference>